<dbReference type="SMART" id="SM00415">
    <property type="entry name" value="HSF"/>
    <property type="match status" value="1"/>
</dbReference>
<keyword evidence="5" id="KW-0175">Coiled coil</keyword>
<evidence type="ECO:0000313" key="7">
    <source>
        <dbReference type="EMBL" id="KAL3759114.1"/>
    </source>
</evidence>
<protein>
    <recommendedName>
        <fullName evidence="6">HSF-type DNA-binding domain-containing protein</fullName>
    </recommendedName>
</protein>
<dbReference type="InterPro" id="IPR036388">
    <property type="entry name" value="WH-like_DNA-bd_sf"/>
</dbReference>
<feature type="domain" description="HSF-type DNA-binding" evidence="6">
    <location>
        <begin position="3"/>
        <end position="90"/>
    </location>
</feature>
<accession>A0ABD3M504</accession>
<dbReference type="EMBL" id="JALLBG020000214">
    <property type="protein sequence ID" value="KAL3759114.1"/>
    <property type="molecule type" value="Genomic_DNA"/>
</dbReference>
<comment type="caution">
    <text evidence="7">The sequence shown here is derived from an EMBL/GenBank/DDBJ whole genome shotgun (WGS) entry which is preliminary data.</text>
</comment>
<name>A0ABD3M504_9STRA</name>
<evidence type="ECO:0000256" key="3">
    <source>
        <dbReference type="ARBA" id="ARBA00023242"/>
    </source>
</evidence>
<feature type="coiled-coil region" evidence="5">
    <location>
        <begin position="87"/>
        <end position="121"/>
    </location>
</feature>
<keyword evidence="2" id="KW-0238">DNA-binding</keyword>
<evidence type="ECO:0000259" key="6">
    <source>
        <dbReference type="SMART" id="SM00415"/>
    </source>
</evidence>
<organism evidence="7 8">
    <name type="scientific">Discostella pseudostelligera</name>
    <dbReference type="NCBI Taxonomy" id="259834"/>
    <lineage>
        <taxon>Eukaryota</taxon>
        <taxon>Sar</taxon>
        <taxon>Stramenopiles</taxon>
        <taxon>Ochrophyta</taxon>
        <taxon>Bacillariophyta</taxon>
        <taxon>Coscinodiscophyceae</taxon>
        <taxon>Thalassiosirophycidae</taxon>
        <taxon>Stephanodiscales</taxon>
        <taxon>Stephanodiscaceae</taxon>
        <taxon>Discostella</taxon>
    </lineage>
</organism>
<dbReference type="InterPro" id="IPR036390">
    <property type="entry name" value="WH_DNA-bd_sf"/>
</dbReference>
<dbReference type="SUPFAM" id="SSF46785">
    <property type="entry name" value="Winged helix' DNA-binding domain"/>
    <property type="match status" value="1"/>
</dbReference>
<proteinExistence type="inferred from homology"/>
<reference evidence="7 8" key="1">
    <citation type="submission" date="2024-10" db="EMBL/GenBank/DDBJ databases">
        <title>Updated reference genomes for cyclostephanoid diatoms.</title>
        <authorList>
            <person name="Roberts W.R."/>
            <person name="Alverson A.J."/>
        </authorList>
    </citation>
    <scope>NUCLEOTIDE SEQUENCE [LARGE SCALE GENOMIC DNA]</scope>
    <source>
        <strain evidence="7 8">AJA232-27</strain>
    </source>
</reference>
<evidence type="ECO:0000256" key="5">
    <source>
        <dbReference type="SAM" id="Coils"/>
    </source>
</evidence>
<dbReference type="GO" id="GO:0003677">
    <property type="term" value="F:DNA binding"/>
    <property type="evidence" value="ECO:0007669"/>
    <property type="project" value="UniProtKB-KW"/>
</dbReference>
<dbReference type="PANTHER" id="PTHR10015">
    <property type="entry name" value="HEAT SHOCK TRANSCRIPTION FACTOR"/>
    <property type="match status" value="1"/>
</dbReference>
<keyword evidence="8" id="KW-1185">Reference proteome</keyword>
<evidence type="ECO:0000256" key="1">
    <source>
        <dbReference type="ARBA" id="ARBA00004123"/>
    </source>
</evidence>
<dbReference type="Proteomes" id="UP001530293">
    <property type="component" value="Unassembled WGS sequence"/>
</dbReference>
<dbReference type="GO" id="GO:0005634">
    <property type="term" value="C:nucleus"/>
    <property type="evidence" value="ECO:0007669"/>
    <property type="project" value="UniProtKB-SubCell"/>
</dbReference>
<dbReference type="Pfam" id="PF00447">
    <property type="entry name" value="HSF_DNA-bind"/>
    <property type="match status" value="1"/>
</dbReference>
<dbReference type="PRINTS" id="PR00056">
    <property type="entry name" value="HSFDOMAIN"/>
</dbReference>
<dbReference type="AlphaFoldDB" id="A0ABD3M504"/>
<keyword evidence="3" id="KW-0539">Nucleus</keyword>
<dbReference type="InterPro" id="IPR000232">
    <property type="entry name" value="HSF_DNA-bd"/>
</dbReference>
<comment type="similarity">
    <text evidence="4">Belongs to the HSF family.</text>
</comment>
<evidence type="ECO:0000256" key="4">
    <source>
        <dbReference type="RuleBase" id="RU004020"/>
    </source>
</evidence>
<gene>
    <name evidence="7" type="ORF">ACHAWU_008723</name>
</gene>
<dbReference type="PANTHER" id="PTHR10015:SF206">
    <property type="entry name" value="HSF-TYPE DNA-BINDING DOMAIN-CONTAINING PROTEIN"/>
    <property type="match status" value="1"/>
</dbReference>
<evidence type="ECO:0000256" key="2">
    <source>
        <dbReference type="ARBA" id="ARBA00023125"/>
    </source>
</evidence>
<sequence length="407" mass="45221">MSDEYQKSDDGLTFIIKDPDTFASDVIPQFFKHNNFSSFVRQLNFYGFRKIKSDSVRITDEDDETLKWWRFKHSSFVRGRADLLKDIRKANQVNAADQQEVEKLKEEVSFLRAEMERMSDMMERMADMLTQATGTEPVTKKRKYEADYLVSGGLLPDINRSTQSFDVSLVGCDDTVHPETSLLDPCVSDADLLVEDFMLEYPAGTVTPPTERAQRSQSADAIEAYFDFVKEDDNSSIPTVSSVDPPLTNACFEPDAVNSSALYNRSVSYNEDSTQPQSGTLDPKLSAKLENAISMLPKSLQESFVERIVENIANPDAYQKHVDAVSVLATAAAIEAQNQTMISNSKADDARIDGSQPKQLSMNHPSEVTVPMAAAALGAFLAKYGNASTNAIPQSPLGDDHYNFPKQ</sequence>
<evidence type="ECO:0000313" key="8">
    <source>
        <dbReference type="Proteomes" id="UP001530293"/>
    </source>
</evidence>
<comment type="subcellular location">
    <subcellularLocation>
        <location evidence="1">Nucleus</location>
    </subcellularLocation>
</comment>
<dbReference type="Gene3D" id="1.10.10.10">
    <property type="entry name" value="Winged helix-like DNA-binding domain superfamily/Winged helix DNA-binding domain"/>
    <property type="match status" value="1"/>
</dbReference>